<keyword evidence="3" id="KW-1185">Reference proteome</keyword>
<gene>
    <name evidence="2" type="ORF">Cpir12675_003103</name>
</gene>
<dbReference type="EMBL" id="JAWDJO010000068">
    <property type="protein sequence ID" value="KAL1895770.1"/>
    <property type="molecule type" value="Genomic_DNA"/>
</dbReference>
<dbReference type="Proteomes" id="UP001583280">
    <property type="component" value="Unassembled WGS sequence"/>
</dbReference>
<feature type="compositionally biased region" description="Low complexity" evidence="1">
    <location>
        <begin position="33"/>
        <end position="43"/>
    </location>
</feature>
<evidence type="ECO:0000313" key="2">
    <source>
        <dbReference type="EMBL" id="KAL1895770.1"/>
    </source>
</evidence>
<reference evidence="2 3" key="1">
    <citation type="journal article" date="2024" name="IMA Fungus">
        <title>IMA Genome - F19 : A genome assembly and annotation guide to empower mycologists, including annotated draft genome sequences of Ceratocystis pirilliformis, Diaporthe australafricana, Fusarium ophioides, Paecilomyces lecythidis, and Sporothrix stenoceras.</title>
        <authorList>
            <person name="Aylward J."/>
            <person name="Wilson A.M."/>
            <person name="Visagie C.M."/>
            <person name="Spraker J."/>
            <person name="Barnes I."/>
            <person name="Buitendag C."/>
            <person name="Ceriani C."/>
            <person name="Del Mar Angel L."/>
            <person name="du Plessis D."/>
            <person name="Fuchs T."/>
            <person name="Gasser K."/>
            <person name="Kramer D."/>
            <person name="Li W."/>
            <person name="Munsamy K."/>
            <person name="Piso A."/>
            <person name="Price J.L."/>
            <person name="Sonnekus B."/>
            <person name="Thomas C."/>
            <person name="van der Nest A."/>
            <person name="van Dijk A."/>
            <person name="van Heerden A."/>
            <person name="van Vuuren N."/>
            <person name="Yilmaz N."/>
            <person name="Duong T.A."/>
            <person name="van der Merwe N.A."/>
            <person name="Wingfield M.J."/>
            <person name="Wingfield B.D."/>
        </authorList>
    </citation>
    <scope>NUCLEOTIDE SEQUENCE [LARGE SCALE GENOMIC DNA]</scope>
    <source>
        <strain evidence="2 3">CMW 12675</strain>
    </source>
</reference>
<proteinExistence type="predicted"/>
<feature type="compositionally biased region" description="Polar residues" evidence="1">
    <location>
        <begin position="1"/>
        <end position="12"/>
    </location>
</feature>
<evidence type="ECO:0000256" key="1">
    <source>
        <dbReference type="SAM" id="MobiDB-lite"/>
    </source>
</evidence>
<sequence>MYDIRPSSNPNPLYSKEKQSTGCKPSFRRRRSSFPCSSSISSKESAKFGQYLVDLYCNSQSPYPHGPQIFYSYHEFMNIDTRAKIQHKAQAAFDYSQIPQRKPHYTANDPRSSVEATDYFMDWERYVKKGA</sequence>
<organism evidence="2 3">
    <name type="scientific">Ceratocystis pirilliformis</name>
    <dbReference type="NCBI Taxonomy" id="259994"/>
    <lineage>
        <taxon>Eukaryota</taxon>
        <taxon>Fungi</taxon>
        <taxon>Dikarya</taxon>
        <taxon>Ascomycota</taxon>
        <taxon>Pezizomycotina</taxon>
        <taxon>Sordariomycetes</taxon>
        <taxon>Hypocreomycetidae</taxon>
        <taxon>Microascales</taxon>
        <taxon>Ceratocystidaceae</taxon>
        <taxon>Ceratocystis</taxon>
    </lineage>
</organism>
<evidence type="ECO:0000313" key="3">
    <source>
        <dbReference type="Proteomes" id="UP001583280"/>
    </source>
</evidence>
<protein>
    <submittedName>
        <fullName evidence="2">Uncharacterized protein</fullName>
    </submittedName>
</protein>
<comment type="caution">
    <text evidence="2">The sequence shown here is derived from an EMBL/GenBank/DDBJ whole genome shotgun (WGS) entry which is preliminary data.</text>
</comment>
<feature type="region of interest" description="Disordered" evidence="1">
    <location>
        <begin position="1"/>
        <end position="44"/>
    </location>
</feature>
<accession>A0ABR3Z6R4</accession>
<name>A0ABR3Z6R4_9PEZI</name>